<dbReference type="OrthoDB" id="7572866at2"/>
<dbReference type="Proteomes" id="UP000244013">
    <property type="component" value="Unassembled WGS sequence"/>
</dbReference>
<sequence>MRHRLGTVAFAGMIALATGAAAQGLATRDLTGVSQAAATALGSGFEAKEEPQRATLFCTDCAGAPIVDVLIGRQADGTEERVRSGTTSIADLQQICRARSPRCTVTALEVAPAVGWVSGYPLGDRAGATAIIIRDGDLLTVRSLAQDPASARQAIDRLLPLIRTRIIGP</sequence>
<gene>
    <name evidence="2" type="ORF">C8J25_1206</name>
</gene>
<dbReference type="RefSeq" id="WP_146173430.1">
    <property type="nucleotide sequence ID" value="NZ_QAYE01000020.1"/>
</dbReference>
<reference evidence="2 3" key="1">
    <citation type="submission" date="2018-04" db="EMBL/GenBank/DDBJ databases">
        <title>Genomic Encyclopedia of Type Strains, Phase III (KMG-III): the genomes of soil and plant-associated and newly described type strains.</title>
        <authorList>
            <person name="Whitman W."/>
        </authorList>
    </citation>
    <scope>NUCLEOTIDE SEQUENCE [LARGE SCALE GENOMIC DNA]</scope>
    <source>
        <strain evidence="2 3">MA-olki</strain>
    </source>
</reference>
<evidence type="ECO:0000256" key="1">
    <source>
        <dbReference type="SAM" id="SignalP"/>
    </source>
</evidence>
<feature type="chain" id="PRO_5015456892" evidence="1">
    <location>
        <begin position="23"/>
        <end position="169"/>
    </location>
</feature>
<accession>A0A2T5TW48</accession>
<comment type="caution">
    <text evidence="2">The sequence shown here is derived from an EMBL/GenBank/DDBJ whole genome shotgun (WGS) entry which is preliminary data.</text>
</comment>
<organism evidence="2 3">
    <name type="scientific">Sphingomonas faeni</name>
    <dbReference type="NCBI Taxonomy" id="185950"/>
    <lineage>
        <taxon>Bacteria</taxon>
        <taxon>Pseudomonadati</taxon>
        <taxon>Pseudomonadota</taxon>
        <taxon>Alphaproteobacteria</taxon>
        <taxon>Sphingomonadales</taxon>
        <taxon>Sphingomonadaceae</taxon>
        <taxon>Sphingomonas</taxon>
    </lineage>
</organism>
<proteinExistence type="predicted"/>
<dbReference type="EMBL" id="QAYE01000020">
    <property type="protein sequence ID" value="PTW43492.1"/>
    <property type="molecule type" value="Genomic_DNA"/>
</dbReference>
<evidence type="ECO:0000313" key="3">
    <source>
        <dbReference type="Proteomes" id="UP000244013"/>
    </source>
</evidence>
<protein>
    <submittedName>
        <fullName evidence="2">Uncharacterized protein</fullName>
    </submittedName>
</protein>
<feature type="signal peptide" evidence="1">
    <location>
        <begin position="1"/>
        <end position="22"/>
    </location>
</feature>
<dbReference type="AlphaFoldDB" id="A0A2T5TW48"/>
<evidence type="ECO:0000313" key="2">
    <source>
        <dbReference type="EMBL" id="PTW43492.1"/>
    </source>
</evidence>
<name>A0A2T5TW48_9SPHN</name>
<keyword evidence="1" id="KW-0732">Signal</keyword>
<dbReference type="GeneID" id="91007876"/>